<dbReference type="SUPFAM" id="SSF63501">
    <property type="entry name" value="Frizzled cysteine-rich domain"/>
    <property type="match status" value="1"/>
</dbReference>
<evidence type="ECO:0000256" key="7">
    <source>
        <dbReference type="SAM" id="MobiDB-lite"/>
    </source>
</evidence>
<dbReference type="Proteomes" id="UP001476798">
    <property type="component" value="Unassembled WGS sequence"/>
</dbReference>
<feature type="disulfide bond" evidence="6">
    <location>
        <begin position="39"/>
        <end position="54"/>
    </location>
</feature>
<accession>A0ABV0P2T6</accession>
<evidence type="ECO:0000256" key="5">
    <source>
        <dbReference type="PROSITE-ProRule" id="PRU00090"/>
    </source>
</evidence>
<dbReference type="CDD" id="cd00112">
    <property type="entry name" value="LDLa"/>
    <property type="match status" value="3"/>
</dbReference>
<comment type="caution">
    <text evidence="9">The sequence shown here is derived from an EMBL/GenBank/DDBJ whole genome shotgun (WGS) entry which is preliminary data.</text>
</comment>
<comment type="subcellular location">
    <subcellularLocation>
        <location evidence="1">Cell membrane</location>
        <topology evidence="1">Single-pass type II membrane protein</topology>
    </subcellularLocation>
</comment>
<dbReference type="PRINTS" id="PR00261">
    <property type="entry name" value="LDLRECEPTOR"/>
</dbReference>
<feature type="compositionally biased region" description="Polar residues" evidence="7">
    <location>
        <begin position="310"/>
        <end position="319"/>
    </location>
</feature>
<gene>
    <name evidence="9" type="ORF">GOODEAATRI_009321</name>
</gene>
<dbReference type="PROSITE" id="PS01209">
    <property type="entry name" value="LDLRA_1"/>
    <property type="match status" value="2"/>
</dbReference>
<keyword evidence="3" id="KW-0735">Signal-anchor</keyword>
<sequence>MCFLSHVGCNRTVCVVTVCNLSREHRCGDGRCVSKDWLCDGDHDCLDKSDELNCSCRSQGLLECRNGQCIPSAFRCDGEDDCKDGSDEEHCSREQSEASVWGGPDSVLWPPARCEPITLELCMNLPYNLTSYPNYLGHLSQRETSVSWESSLFPALVQTGCYQYLMFYACTLLVPKCDPVSLQRVPPCRSLCRNAKEKCESVLGIVGLQWPEDSDCSQFPEDGGNSTCLLPEDGVDECSPSHFKCRSGRCVLANKRCDGHLDCDDHSDEDNCGETNPPSCSVTCQTAAEYQVCADEWNHDLSKLTCNQLGLGTESPSPQEETDPGGPGVTAGGVALAVLAAERSERTRLRLCPHRPSVGSDRGSLLRGVRLCVPSLAGDLDFEL</sequence>
<evidence type="ECO:0000256" key="2">
    <source>
        <dbReference type="ARBA" id="ARBA00022473"/>
    </source>
</evidence>
<proteinExistence type="predicted"/>
<evidence type="ECO:0000256" key="6">
    <source>
        <dbReference type="PROSITE-ProRule" id="PRU00124"/>
    </source>
</evidence>
<dbReference type="Pfam" id="PF00057">
    <property type="entry name" value="Ldl_recept_a"/>
    <property type="match status" value="3"/>
</dbReference>
<reference evidence="9 10" key="1">
    <citation type="submission" date="2021-06" db="EMBL/GenBank/DDBJ databases">
        <authorList>
            <person name="Palmer J.M."/>
        </authorList>
    </citation>
    <scope>NUCLEOTIDE SEQUENCE [LARGE SCALE GENOMIC DNA]</scope>
    <source>
        <strain evidence="9 10">GA_2019</strain>
        <tissue evidence="9">Muscle</tissue>
    </source>
</reference>
<keyword evidence="10" id="KW-1185">Reference proteome</keyword>
<evidence type="ECO:0000256" key="1">
    <source>
        <dbReference type="ARBA" id="ARBA00004401"/>
    </source>
</evidence>
<feature type="disulfide bond" evidence="6">
    <location>
        <begin position="245"/>
        <end position="263"/>
    </location>
</feature>
<feature type="disulfide bond" evidence="5">
    <location>
        <begin position="192"/>
        <end position="216"/>
    </location>
</feature>
<evidence type="ECO:0000256" key="3">
    <source>
        <dbReference type="ARBA" id="ARBA00022968"/>
    </source>
</evidence>
<name>A0ABV0P2T6_9TELE</name>
<dbReference type="Gene3D" id="1.10.2000.10">
    <property type="entry name" value="Frizzled cysteine-rich domain"/>
    <property type="match status" value="1"/>
</dbReference>
<protein>
    <recommendedName>
        <fullName evidence="8">FZ domain-containing protein</fullName>
    </recommendedName>
</protein>
<dbReference type="InterPro" id="IPR020067">
    <property type="entry name" value="Frizzled_dom"/>
</dbReference>
<dbReference type="PROSITE" id="PS50068">
    <property type="entry name" value="LDLRA_2"/>
    <property type="match status" value="3"/>
</dbReference>
<organism evidence="9 10">
    <name type="scientific">Goodea atripinnis</name>
    <dbReference type="NCBI Taxonomy" id="208336"/>
    <lineage>
        <taxon>Eukaryota</taxon>
        <taxon>Metazoa</taxon>
        <taxon>Chordata</taxon>
        <taxon>Craniata</taxon>
        <taxon>Vertebrata</taxon>
        <taxon>Euteleostomi</taxon>
        <taxon>Actinopterygii</taxon>
        <taxon>Neopterygii</taxon>
        <taxon>Teleostei</taxon>
        <taxon>Neoteleostei</taxon>
        <taxon>Acanthomorphata</taxon>
        <taxon>Ovalentaria</taxon>
        <taxon>Atherinomorphae</taxon>
        <taxon>Cyprinodontiformes</taxon>
        <taxon>Goodeidae</taxon>
        <taxon>Goodea</taxon>
    </lineage>
</organism>
<dbReference type="InterPro" id="IPR023415">
    <property type="entry name" value="LDLR_class-A_CS"/>
</dbReference>
<dbReference type="PANTHER" id="PTHR11309:SF47">
    <property type="entry name" value="FRIZZLED"/>
    <property type="match status" value="1"/>
</dbReference>
<dbReference type="PANTHER" id="PTHR11309">
    <property type="entry name" value="FRIZZLED"/>
    <property type="match status" value="1"/>
</dbReference>
<evidence type="ECO:0000313" key="10">
    <source>
        <dbReference type="Proteomes" id="UP001476798"/>
    </source>
</evidence>
<feature type="disulfide bond" evidence="6">
    <location>
        <begin position="27"/>
        <end position="45"/>
    </location>
</feature>
<dbReference type="InterPro" id="IPR036790">
    <property type="entry name" value="Frizzled_dom_sf"/>
</dbReference>
<dbReference type="EMBL" id="JAHRIO010060488">
    <property type="protein sequence ID" value="MEQ2177979.1"/>
    <property type="molecule type" value="Genomic_DNA"/>
</dbReference>
<keyword evidence="2" id="KW-0217">Developmental protein</keyword>
<feature type="disulfide bond" evidence="6">
    <location>
        <begin position="64"/>
        <end position="82"/>
    </location>
</feature>
<dbReference type="SUPFAM" id="SSF57424">
    <property type="entry name" value="LDL receptor-like module"/>
    <property type="match status" value="3"/>
</dbReference>
<evidence type="ECO:0000256" key="4">
    <source>
        <dbReference type="ARBA" id="ARBA00023157"/>
    </source>
</evidence>
<dbReference type="InterPro" id="IPR002172">
    <property type="entry name" value="LDrepeatLR_classA_rpt"/>
</dbReference>
<dbReference type="Gene3D" id="4.10.400.10">
    <property type="entry name" value="Low-density Lipoprotein Receptor"/>
    <property type="match status" value="3"/>
</dbReference>
<evidence type="ECO:0000259" key="8">
    <source>
        <dbReference type="PROSITE" id="PS50038"/>
    </source>
</evidence>
<feature type="disulfide bond" evidence="6">
    <location>
        <begin position="238"/>
        <end position="250"/>
    </location>
</feature>
<dbReference type="SMART" id="SM00192">
    <property type="entry name" value="LDLa"/>
    <property type="match status" value="3"/>
</dbReference>
<dbReference type="SMART" id="SM00063">
    <property type="entry name" value="FRI"/>
    <property type="match status" value="1"/>
</dbReference>
<dbReference type="InterPro" id="IPR015526">
    <property type="entry name" value="Frizzled/SFRP"/>
</dbReference>
<evidence type="ECO:0000313" key="9">
    <source>
        <dbReference type="EMBL" id="MEQ2177979.1"/>
    </source>
</evidence>
<feature type="region of interest" description="Disordered" evidence="7">
    <location>
        <begin position="310"/>
        <end position="331"/>
    </location>
</feature>
<feature type="disulfide bond" evidence="5">
    <location>
        <begin position="161"/>
        <end position="199"/>
    </location>
</feature>
<dbReference type="InterPro" id="IPR036055">
    <property type="entry name" value="LDL_receptor-like_sf"/>
</dbReference>
<keyword evidence="3" id="KW-0812">Transmembrane</keyword>
<dbReference type="PROSITE" id="PS50038">
    <property type="entry name" value="FZ"/>
    <property type="match status" value="1"/>
</dbReference>
<feature type="disulfide bond" evidence="6">
    <location>
        <begin position="76"/>
        <end position="91"/>
    </location>
</feature>
<dbReference type="Pfam" id="PF01392">
    <property type="entry name" value="Fz"/>
    <property type="match status" value="1"/>
</dbReference>
<keyword evidence="4 6" id="KW-1015">Disulfide bond</keyword>
<comment type="caution">
    <text evidence="6">Lacks conserved residue(s) required for the propagation of feature annotation.</text>
</comment>
<feature type="disulfide bond" evidence="6">
    <location>
        <begin position="257"/>
        <end position="272"/>
    </location>
</feature>
<feature type="domain" description="FZ" evidence="8">
    <location>
        <begin position="109"/>
        <end position="231"/>
    </location>
</feature>